<proteinExistence type="predicted"/>
<evidence type="ECO:0000313" key="1">
    <source>
        <dbReference type="EMBL" id="SAK57386.1"/>
    </source>
</evidence>
<gene>
    <name evidence="1" type="ORF">AWB76_02442</name>
</gene>
<accession>A0A158AIE4</accession>
<dbReference type="EMBL" id="FCOI02000006">
    <property type="protein sequence ID" value="SAK57386.1"/>
    <property type="molecule type" value="Genomic_DNA"/>
</dbReference>
<reference evidence="2" key="1">
    <citation type="submission" date="2016-01" db="EMBL/GenBank/DDBJ databases">
        <authorList>
            <person name="Peeters Charlotte."/>
        </authorList>
    </citation>
    <scope>NUCLEOTIDE SEQUENCE [LARGE SCALE GENOMIC DNA]</scope>
</reference>
<dbReference type="Gene3D" id="1.10.10.2830">
    <property type="match status" value="1"/>
</dbReference>
<evidence type="ECO:0000313" key="2">
    <source>
        <dbReference type="Proteomes" id="UP000054624"/>
    </source>
</evidence>
<sequence>MQTVEGRPIARNPLLLAELYFSGLAKEKWTSQKEALAALGHLTPSVSREELSRAIGVSKLPPPVLSLFQAAGIWSSTARELVSLARKYGPHALEERARLIDARGLTWHQIVKLLDGQEPVAPKRRSKASSPLVLAAMYENGVADGRWDSITEAAELLGWSKSHLKWAVAVSRLPAQVLQLFDGKILINAIGDVLLHVHEVIGTAEMIRRADELLQKPKRRTVEKIVAHLVGTKEESQVSLKVRKSRSQRVSRFVFEFSVEASDADEIITAGQDFAPVVQLVLSMLRVRNAQGSK</sequence>
<dbReference type="RefSeq" id="WP_157696107.1">
    <property type="nucleotide sequence ID" value="NZ_FCOI02000006.1"/>
</dbReference>
<name>A0A158AIE4_9BURK</name>
<protein>
    <submittedName>
        <fullName evidence="1">Uncharacterized protein</fullName>
    </submittedName>
</protein>
<keyword evidence="2" id="KW-1185">Reference proteome</keyword>
<dbReference type="AlphaFoldDB" id="A0A158AIE4"/>
<dbReference type="OrthoDB" id="9125728at2"/>
<dbReference type="Proteomes" id="UP000054624">
    <property type="component" value="Unassembled WGS sequence"/>
</dbReference>
<organism evidence="1 2">
    <name type="scientific">Caballeronia temeraria</name>
    <dbReference type="NCBI Taxonomy" id="1777137"/>
    <lineage>
        <taxon>Bacteria</taxon>
        <taxon>Pseudomonadati</taxon>
        <taxon>Pseudomonadota</taxon>
        <taxon>Betaproteobacteria</taxon>
        <taxon>Burkholderiales</taxon>
        <taxon>Burkholderiaceae</taxon>
        <taxon>Caballeronia</taxon>
    </lineage>
</organism>